<evidence type="ECO:0000256" key="5">
    <source>
        <dbReference type="ARBA" id="ARBA00023158"/>
    </source>
</evidence>
<dbReference type="Proteomes" id="UP000677228">
    <property type="component" value="Unassembled WGS sequence"/>
</dbReference>
<dbReference type="GO" id="GO:0008380">
    <property type="term" value="P:RNA splicing"/>
    <property type="evidence" value="ECO:0007669"/>
    <property type="project" value="UniProtKB-KW"/>
</dbReference>
<evidence type="ECO:0000313" key="11">
    <source>
        <dbReference type="EMBL" id="CAF3629937.1"/>
    </source>
</evidence>
<feature type="compositionally biased region" description="Acidic residues" evidence="8">
    <location>
        <begin position="797"/>
        <end position="806"/>
    </location>
</feature>
<comment type="similarity">
    <text evidence="2">Belongs to the NCBP1 family.</text>
</comment>
<dbReference type="InterPro" id="IPR016024">
    <property type="entry name" value="ARM-type_fold"/>
</dbReference>
<feature type="region of interest" description="Disordered" evidence="8">
    <location>
        <begin position="724"/>
        <end position="810"/>
    </location>
</feature>
<feature type="compositionally biased region" description="Basic residues" evidence="8">
    <location>
        <begin position="20"/>
        <end position="35"/>
    </location>
</feature>
<keyword evidence="7" id="KW-0539">Nucleus</keyword>
<reference evidence="10" key="1">
    <citation type="submission" date="2021-02" db="EMBL/GenBank/DDBJ databases">
        <authorList>
            <person name="Nowell W R."/>
        </authorList>
    </citation>
    <scope>NUCLEOTIDE SEQUENCE</scope>
</reference>
<dbReference type="GO" id="GO:0000339">
    <property type="term" value="F:RNA cap binding"/>
    <property type="evidence" value="ECO:0007669"/>
    <property type="project" value="InterPro"/>
</dbReference>
<dbReference type="PANTHER" id="PTHR12412:SF2">
    <property type="entry name" value="NUCLEAR CAP-BINDING PROTEIN SUBUNIT 1"/>
    <property type="match status" value="1"/>
</dbReference>
<dbReference type="GO" id="GO:0000184">
    <property type="term" value="P:nuclear-transcribed mRNA catabolic process, nonsense-mediated decay"/>
    <property type="evidence" value="ECO:0007669"/>
    <property type="project" value="TreeGrafter"/>
</dbReference>
<dbReference type="GO" id="GO:0005634">
    <property type="term" value="C:nucleus"/>
    <property type="evidence" value="ECO:0007669"/>
    <property type="project" value="UniProtKB-SubCell"/>
</dbReference>
<dbReference type="GO" id="GO:0031047">
    <property type="term" value="P:regulatory ncRNA-mediated gene silencing"/>
    <property type="evidence" value="ECO:0007669"/>
    <property type="project" value="UniProtKB-KW"/>
</dbReference>
<organism evidence="10 12">
    <name type="scientific">Didymodactylos carnosus</name>
    <dbReference type="NCBI Taxonomy" id="1234261"/>
    <lineage>
        <taxon>Eukaryota</taxon>
        <taxon>Metazoa</taxon>
        <taxon>Spiralia</taxon>
        <taxon>Gnathifera</taxon>
        <taxon>Rotifera</taxon>
        <taxon>Eurotatoria</taxon>
        <taxon>Bdelloidea</taxon>
        <taxon>Philodinida</taxon>
        <taxon>Philodinidae</taxon>
        <taxon>Didymodactylos</taxon>
    </lineage>
</organism>
<feature type="domain" description="MIF4G" evidence="9">
    <location>
        <begin position="56"/>
        <end position="268"/>
    </location>
</feature>
<sequence length="938" mass="109972">MKGRHGGYSDDEEDSTTTKRSSHHHHRHQHHHHRQSNNNNNNNFDNQKRQKVDDFEDNLQSLIFSLGEKMTPSLEQALKDLSIVLCNNLTKHKRTILNLLNQCIALLPERITIYTSLIGLLHSAAITFGQEFIDLCVSTLKEHLQQNKFELAQRYVRFLSDLVNVRLISTQSILQLYENFIQTTCETNVPQVRTDFYVSCVLVSLPYNGKMLSEKQSAELNRLLYMIDKYIYKRSKIHVPILQVWTSIDPHPQEEYLDCLWNQIKRLNQDDWNESQIYRPYQTFNDTLFNSVNQHAIITHDLPSIIVPSHQDYIVYPLPKIVFRMFDYTDVPEQYVLPGAHSIERYLVEEEIASIIHTYHIERKDCAVQLTQIRTKNKIPLNYMIIEVIFGHLFMLPRAPHLELFYGSLLLELCKLQPGALPPVLAQAVEMLFERLHSMKACCIERFAKWFAYHLSNFQFTWAWQDWIDCLDDNPESPKIKFIRETFQRCMRLSFHQRVIDFVPEQFYKIVPNKPSPIFKYEDSETPISGSDYAQIIIKKIKDRATPEELLRELNKILNAKDEQSTLSSTSAIMGTSGGGSSITTNDTAYNPLQIDLFVSSLLWIGSKSFTHSFAALAKYHQLFKILIETEEQQIQVLKSMFDVWLNHQQMMVVLVDKMVKTQIIECSAVANWIFSQEVSQDLTNFYIWEILSSTIDKMNRQVEKYFNELMDLRRQLNLTLSTAPVTSSSSTSITNNNNTENSNNDRDEEKTIVDETDKKEEKMDEDDTDQAKINDEPKPTTVSNTSKQLKRRHSSDDEENNDGESTENNKQIEQNKMDLDKQQQQQRFGGVNSELHDKYDIIEERYQHGRDQQKKLYLIIFQRFIMSLSDYLNECENKNIDHNTPWFKWIIERLQEIFLSYHEQVFQYVSTFESLIFTSDIDFCILEVFQQFCALRG</sequence>
<proteinExistence type="inferred from homology"/>
<dbReference type="InterPro" id="IPR003890">
    <property type="entry name" value="MIF4G-like_typ-3"/>
</dbReference>
<dbReference type="EMBL" id="CAJOBA010002106">
    <property type="protein sequence ID" value="CAF3629937.1"/>
    <property type="molecule type" value="Genomic_DNA"/>
</dbReference>
<evidence type="ECO:0000256" key="3">
    <source>
        <dbReference type="ARBA" id="ARBA00022664"/>
    </source>
</evidence>
<keyword evidence="4" id="KW-0506">mRNA capping</keyword>
<feature type="region of interest" description="Disordered" evidence="8">
    <location>
        <begin position="1"/>
        <end position="47"/>
    </location>
</feature>
<dbReference type="InterPro" id="IPR015174">
    <property type="entry name" value="MIF4G-like_typ-2"/>
</dbReference>
<evidence type="ECO:0000313" key="10">
    <source>
        <dbReference type="EMBL" id="CAF0844791.1"/>
    </source>
</evidence>
<dbReference type="PANTHER" id="PTHR12412">
    <property type="entry name" value="CAP BINDING PROTEIN"/>
    <property type="match status" value="1"/>
</dbReference>
<dbReference type="Proteomes" id="UP000682733">
    <property type="component" value="Unassembled WGS sequence"/>
</dbReference>
<keyword evidence="5" id="KW-0943">RNA-mediated gene silencing</keyword>
<dbReference type="Pfam" id="PF09088">
    <property type="entry name" value="MIF4G_like"/>
    <property type="match status" value="1"/>
</dbReference>
<evidence type="ECO:0000256" key="2">
    <source>
        <dbReference type="ARBA" id="ARBA00007413"/>
    </source>
</evidence>
<dbReference type="Pfam" id="PF09090">
    <property type="entry name" value="MIF4G_like_2"/>
    <property type="match status" value="1"/>
</dbReference>
<feature type="compositionally biased region" description="Low complexity" evidence="8">
    <location>
        <begin position="724"/>
        <end position="743"/>
    </location>
</feature>
<dbReference type="EMBL" id="CAJNOK010002106">
    <property type="protein sequence ID" value="CAF0844791.1"/>
    <property type="molecule type" value="Genomic_DNA"/>
</dbReference>
<evidence type="ECO:0000259" key="9">
    <source>
        <dbReference type="SMART" id="SM00543"/>
    </source>
</evidence>
<dbReference type="GO" id="GO:0005846">
    <property type="term" value="C:nuclear cap binding complex"/>
    <property type="evidence" value="ECO:0007669"/>
    <property type="project" value="InterPro"/>
</dbReference>
<evidence type="ECO:0000256" key="8">
    <source>
        <dbReference type="SAM" id="MobiDB-lite"/>
    </source>
</evidence>
<evidence type="ECO:0000256" key="4">
    <source>
        <dbReference type="ARBA" id="ARBA00023042"/>
    </source>
</evidence>
<dbReference type="AlphaFoldDB" id="A0A8S2D5R8"/>
<keyword evidence="6" id="KW-0508">mRNA splicing</keyword>
<evidence type="ECO:0000256" key="6">
    <source>
        <dbReference type="ARBA" id="ARBA00023187"/>
    </source>
</evidence>
<dbReference type="SMART" id="SM00543">
    <property type="entry name" value="MIF4G"/>
    <property type="match status" value="1"/>
</dbReference>
<comment type="caution">
    <text evidence="10">The sequence shown here is derived from an EMBL/GenBank/DDBJ whole genome shotgun (WGS) entry which is preliminary data.</text>
</comment>
<dbReference type="Pfam" id="PF02854">
    <property type="entry name" value="MIF4G"/>
    <property type="match status" value="1"/>
</dbReference>
<dbReference type="FunFam" id="1.25.40.180:FF:000010">
    <property type="entry name" value="Nuclear cap-binding protein subunit 1"/>
    <property type="match status" value="1"/>
</dbReference>
<dbReference type="InterPro" id="IPR015172">
    <property type="entry name" value="MIF4G-like_typ-1"/>
</dbReference>
<accession>A0A8S2D5R8</accession>
<keyword evidence="3" id="KW-0507">mRNA processing</keyword>
<dbReference type="Gene3D" id="1.25.40.180">
    <property type="match status" value="3"/>
</dbReference>
<name>A0A8S2D5R8_9BILA</name>
<evidence type="ECO:0000313" key="12">
    <source>
        <dbReference type="Proteomes" id="UP000677228"/>
    </source>
</evidence>
<feature type="compositionally biased region" description="Basic and acidic residues" evidence="8">
    <location>
        <begin position="770"/>
        <end position="779"/>
    </location>
</feature>
<dbReference type="GO" id="GO:0006406">
    <property type="term" value="P:mRNA export from nucleus"/>
    <property type="evidence" value="ECO:0007669"/>
    <property type="project" value="InterPro"/>
</dbReference>
<dbReference type="SUPFAM" id="SSF48371">
    <property type="entry name" value="ARM repeat"/>
    <property type="match status" value="3"/>
</dbReference>
<gene>
    <name evidence="10" type="ORF">OVA965_LOCUS6833</name>
    <name evidence="11" type="ORF">TMI583_LOCUS6829</name>
</gene>
<feature type="compositionally biased region" description="Basic and acidic residues" evidence="8">
    <location>
        <begin position="744"/>
        <end position="763"/>
    </location>
</feature>
<evidence type="ECO:0000256" key="1">
    <source>
        <dbReference type="ARBA" id="ARBA00004123"/>
    </source>
</evidence>
<protein>
    <recommendedName>
        <fullName evidence="9">MIF4G domain-containing protein</fullName>
    </recommendedName>
</protein>
<comment type="subcellular location">
    <subcellularLocation>
        <location evidence="1">Nucleus</location>
    </subcellularLocation>
</comment>
<dbReference type="GO" id="GO:0003729">
    <property type="term" value="F:mRNA binding"/>
    <property type="evidence" value="ECO:0007669"/>
    <property type="project" value="TreeGrafter"/>
</dbReference>
<evidence type="ECO:0000256" key="7">
    <source>
        <dbReference type="ARBA" id="ARBA00023242"/>
    </source>
</evidence>
<dbReference type="GO" id="GO:0006370">
    <property type="term" value="P:7-methylguanosine mRNA capping"/>
    <property type="evidence" value="ECO:0007669"/>
    <property type="project" value="UniProtKB-KW"/>
</dbReference>
<dbReference type="InterPro" id="IPR027159">
    <property type="entry name" value="CBP80"/>
</dbReference>